<gene>
    <name evidence="1" type="ORF">FA15DRAFT_661249</name>
</gene>
<dbReference type="EMBL" id="ML210473">
    <property type="protein sequence ID" value="TFK17696.1"/>
    <property type="molecule type" value="Genomic_DNA"/>
</dbReference>
<protein>
    <submittedName>
        <fullName evidence="1">Uncharacterized protein</fullName>
    </submittedName>
</protein>
<keyword evidence="2" id="KW-1185">Reference proteome</keyword>
<dbReference type="Proteomes" id="UP000307440">
    <property type="component" value="Unassembled WGS sequence"/>
</dbReference>
<dbReference type="AlphaFoldDB" id="A0A5C3KC89"/>
<organism evidence="1 2">
    <name type="scientific">Coprinopsis marcescibilis</name>
    <name type="common">Agaric fungus</name>
    <name type="synonym">Psathyrella marcescibilis</name>
    <dbReference type="NCBI Taxonomy" id="230819"/>
    <lineage>
        <taxon>Eukaryota</taxon>
        <taxon>Fungi</taxon>
        <taxon>Dikarya</taxon>
        <taxon>Basidiomycota</taxon>
        <taxon>Agaricomycotina</taxon>
        <taxon>Agaricomycetes</taxon>
        <taxon>Agaricomycetidae</taxon>
        <taxon>Agaricales</taxon>
        <taxon>Agaricineae</taxon>
        <taxon>Psathyrellaceae</taxon>
        <taxon>Coprinopsis</taxon>
    </lineage>
</organism>
<evidence type="ECO:0000313" key="2">
    <source>
        <dbReference type="Proteomes" id="UP000307440"/>
    </source>
</evidence>
<evidence type="ECO:0000313" key="1">
    <source>
        <dbReference type="EMBL" id="TFK17696.1"/>
    </source>
</evidence>
<reference evidence="1 2" key="1">
    <citation type="journal article" date="2019" name="Nat. Ecol. Evol.">
        <title>Megaphylogeny resolves global patterns of mushroom evolution.</title>
        <authorList>
            <person name="Varga T."/>
            <person name="Krizsan K."/>
            <person name="Foldi C."/>
            <person name="Dima B."/>
            <person name="Sanchez-Garcia M."/>
            <person name="Sanchez-Ramirez S."/>
            <person name="Szollosi G.J."/>
            <person name="Szarkandi J.G."/>
            <person name="Papp V."/>
            <person name="Albert L."/>
            <person name="Andreopoulos W."/>
            <person name="Angelini C."/>
            <person name="Antonin V."/>
            <person name="Barry K.W."/>
            <person name="Bougher N.L."/>
            <person name="Buchanan P."/>
            <person name="Buyck B."/>
            <person name="Bense V."/>
            <person name="Catcheside P."/>
            <person name="Chovatia M."/>
            <person name="Cooper J."/>
            <person name="Damon W."/>
            <person name="Desjardin D."/>
            <person name="Finy P."/>
            <person name="Geml J."/>
            <person name="Haridas S."/>
            <person name="Hughes K."/>
            <person name="Justo A."/>
            <person name="Karasinski D."/>
            <person name="Kautmanova I."/>
            <person name="Kiss B."/>
            <person name="Kocsube S."/>
            <person name="Kotiranta H."/>
            <person name="LaButti K.M."/>
            <person name="Lechner B.E."/>
            <person name="Liimatainen K."/>
            <person name="Lipzen A."/>
            <person name="Lukacs Z."/>
            <person name="Mihaltcheva S."/>
            <person name="Morgado L.N."/>
            <person name="Niskanen T."/>
            <person name="Noordeloos M.E."/>
            <person name="Ohm R.A."/>
            <person name="Ortiz-Santana B."/>
            <person name="Ovrebo C."/>
            <person name="Racz N."/>
            <person name="Riley R."/>
            <person name="Savchenko A."/>
            <person name="Shiryaev A."/>
            <person name="Soop K."/>
            <person name="Spirin V."/>
            <person name="Szebenyi C."/>
            <person name="Tomsovsky M."/>
            <person name="Tulloss R.E."/>
            <person name="Uehling J."/>
            <person name="Grigoriev I.V."/>
            <person name="Vagvolgyi C."/>
            <person name="Papp T."/>
            <person name="Martin F.M."/>
            <person name="Miettinen O."/>
            <person name="Hibbett D.S."/>
            <person name="Nagy L.G."/>
        </authorList>
    </citation>
    <scope>NUCLEOTIDE SEQUENCE [LARGE SCALE GENOMIC DNA]</scope>
    <source>
        <strain evidence="1 2">CBS 121175</strain>
    </source>
</reference>
<accession>A0A5C3KC89</accession>
<name>A0A5C3KC89_COPMA</name>
<proteinExistence type="predicted"/>
<sequence length="195" mass="21249">MSGPASTSVTSSSSSSSEYLKLWRRARRSTQRNRTTEPQNWTQSLAYKHLSGHPSFPAYQSVVLKTEGLKLENEVLDLTLQLDEFGYERAQWSGVASAVVGKDDAAGVLDSPTFMRVPIVRPGCLSAIMNLDESFPMTPPNLVPPPRLLRLGLHPSLRINENVVLALSLPAGGAMDDKAYWRGVDPVGKGRDDAG</sequence>